<dbReference type="EMBL" id="CCWP01000026">
    <property type="protein sequence ID" value="CEF01524.1"/>
    <property type="molecule type" value="Genomic_DNA"/>
</dbReference>
<name>A0ABP1X5W8_BIFLI</name>
<proteinExistence type="predicted"/>
<dbReference type="PROSITE" id="PS00094">
    <property type="entry name" value="C5_MTASE_1"/>
    <property type="match status" value="1"/>
</dbReference>
<keyword evidence="5" id="KW-0680">Restriction system</keyword>
<evidence type="ECO:0000256" key="1">
    <source>
        <dbReference type="ARBA" id="ARBA00011975"/>
    </source>
</evidence>
<dbReference type="PANTHER" id="PTHR46098:SF1">
    <property type="entry name" value="TRNA (CYTOSINE(38)-C(5))-METHYLTRANSFERASE"/>
    <property type="match status" value="1"/>
</dbReference>
<gene>
    <name evidence="7" type="primary">haeIIIM</name>
    <name evidence="7" type="ORF">BLIC_c01313</name>
</gene>
<dbReference type="Proteomes" id="UP000043107">
    <property type="component" value="Unassembled WGS sequence"/>
</dbReference>
<dbReference type="InterPro" id="IPR029063">
    <property type="entry name" value="SAM-dependent_MTases_sf"/>
</dbReference>
<dbReference type="Pfam" id="PF00145">
    <property type="entry name" value="DNA_methylase"/>
    <property type="match status" value="1"/>
</dbReference>
<evidence type="ECO:0000313" key="7">
    <source>
        <dbReference type="EMBL" id="CEF01524.1"/>
    </source>
</evidence>
<evidence type="ECO:0000256" key="2">
    <source>
        <dbReference type="ARBA" id="ARBA00022603"/>
    </source>
</evidence>
<keyword evidence="4" id="KW-0949">S-adenosyl-L-methionine</keyword>
<dbReference type="InterPro" id="IPR001525">
    <property type="entry name" value="C5_MeTfrase"/>
</dbReference>
<dbReference type="SUPFAM" id="SSF53335">
    <property type="entry name" value="S-adenosyl-L-methionine-dependent methyltransferases"/>
    <property type="match status" value="1"/>
</dbReference>
<feature type="region of interest" description="Disordered" evidence="6">
    <location>
        <begin position="366"/>
        <end position="387"/>
    </location>
</feature>
<keyword evidence="2 7" id="KW-0489">Methyltransferase</keyword>
<comment type="caution">
    <text evidence="7">The sequence shown here is derived from an EMBL/GenBank/DDBJ whole genome shotgun (WGS) entry which is preliminary data.</text>
</comment>
<dbReference type="InterPro" id="IPR050750">
    <property type="entry name" value="C5-MTase"/>
</dbReference>
<organism evidence="7 8">
    <name type="scientific">Bifidobacterium longum subsp. infantis</name>
    <dbReference type="NCBI Taxonomy" id="1682"/>
    <lineage>
        <taxon>Bacteria</taxon>
        <taxon>Bacillati</taxon>
        <taxon>Actinomycetota</taxon>
        <taxon>Actinomycetes</taxon>
        <taxon>Bifidobacteriales</taxon>
        <taxon>Bifidobacteriaceae</taxon>
        <taxon>Bifidobacterium</taxon>
    </lineage>
</organism>
<evidence type="ECO:0000313" key="8">
    <source>
        <dbReference type="Proteomes" id="UP000043107"/>
    </source>
</evidence>
<dbReference type="InterPro" id="IPR018117">
    <property type="entry name" value="C5_DNA_meth_AS"/>
</dbReference>
<dbReference type="GO" id="GO:0032259">
    <property type="term" value="P:methylation"/>
    <property type="evidence" value="ECO:0007669"/>
    <property type="project" value="UniProtKB-KW"/>
</dbReference>
<keyword evidence="3 7" id="KW-0808">Transferase</keyword>
<dbReference type="RefSeq" id="WP_012577565.1">
    <property type="nucleotide sequence ID" value="NZ_CBCRZZ010000020.1"/>
</dbReference>
<protein>
    <recommendedName>
        <fullName evidence="1">DNA (cytosine-5-)-methyltransferase</fullName>
        <ecNumber evidence="1">2.1.1.37</ecNumber>
    </recommendedName>
</protein>
<dbReference type="PANTHER" id="PTHR46098">
    <property type="entry name" value="TRNA (CYTOSINE(38)-C(5))-METHYLTRANSFERASE"/>
    <property type="match status" value="1"/>
</dbReference>
<keyword evidence="8" id="KW-1185">Reference proteome</keyword>
<sequence>MQNNSEHNGLIGSLFSGYGGLDLGVDMALGGGMRVAYTSDIEPGPCAIESYHAHGDDCPNLGDITGIDFEKLPDTDVVVGGSPCQSLSLAGLRAGMHEGTRSGLWSYQADILKASKSPLLLWENVQGALTATASSREDLAEADRRAKALGKAGLCACVTPSVDPPDGFTPPDPDAEGAKPLATVLRDYLEADPEKCAAVVCKACGRHVFEINGDTVLADGERLDGVHTAPTIRALGRVLGDLANLGYDAVWRGLEAADIGAPHHRLRIFVTAWPRDPSTAREPSNARLRRLAQLPPMRPKGRAWAVWDADRDVWTTGEPDLFGDVDVYMDAWPKSGVMAAGRVYMVPGSWLTVPVPAAGSALVTPKATDGAKGGPNQSYGNGDAPLPAQAAMLPTIKAGDAGHTGPNQRFGAGNPSLAASVAGIGVLPTPADGFLYTPKQSDGVFAAPATSGRPLDRSTFLSTQVRLMDLPGRMDPEKVREHDSRLPTQIDQASFALRPSDAYPWSWTDDDLWLLTPTVMDATRNTVRGCWRPGENWRGVSLNNAIMDAGEVIAAGTRTIHLSDEVTCLPTPTSNEWNGGTMRPARRAVMGHAVTCADWAKKSDDIRLFPTPNCMDAIMPRSSTGNLREDVMMRNVTVLSTPTSRGGKGSNQRNSEDCMPVAADNMSITVPGPYHGGLWGLDDGRGVRFGRFTAAIRRWERVSGRPAPCPTQATGGLRRWIGANAADPTLFEPYWLARHAPFDAHPKARLDQPIRDRMLARWRETDRGMSLIDPMFWPGCKDMDPDIPIPATRLPDKSVLDYWKTRSVGSRFPSASHLSPRFVEWMMGLEDGWVTNPAIWRHVDGNHRNLQLRALGNGVVPPQAAMAVDWALRVRERLAV</sequence>
<evidence type="ECO:0000256" key="6">
    <source>
        <dbReference type="SAM" id="MobiDB-lite"/>
    </source>
</evidence>
<dbReference type="GO" id="GO:0003886">
    <property type="term" value="F:DNA (cytosine-5-)-methyltransferase activity"/>
    <property type="evidence" value="ECO:0007669"/>
    <property type="project" value="UniProtKB-EC"/>
</dbReference>
<accession>A0ABP1X5W8</accession>
<evidence type="ECO:0000256" key="3">
    <source>
        <dbReference type="ARBA" id="ARBA00022679"/>
    </source>
</evidence>
<evidence type="ECO:0000256" key="4">
    <source>
        <dbReference type="ARBA" id="ARBA00022691"/>
    </source>
</evidence>
<evidence type="ECO:0000256" key="5">
    <source>
        <dbReference type="ARBA" id="ARBA00022747"/>
    </source>
</evidence>
<dbReference type="Gene3D" id="3.40.50.150">
    <property type="entry name" value="Vaccinia Virus protein VP39"/>
    <property type="match status" value="1"/>
</dbReference>
<dbReference type="EC" id="2.1.1.37" evidence="1"/>
<reference evidence="7 8" key="1">
    <citation type="submission" date="2014-09" db="EMBL/GenBank/DDBJ databases">
        <authorList>
            <person name="Bertelli C."/>
        </authorList>
    </citation>
    <scope>NUCLEOTIDE SEQUENCE [LARGE SCALE GENOMIC DNA]</scope>
    <source>
        <strain evidence="7 8">BIC1401111250</strain>
    </source>
</reference>